<dbReference type="eggNOG" id="COG3385">
    <property type="taxonomic scope" value="Bacteria"/>
</dbReference>
<reference evidence="1" key="1">
    <citation type="submission" date="2006-06" db="EMBL/GenBank/DDBJ databases">
        <title>Complete sequence of Trichodesmium erythraeum IMS101.</title>
        <authorList>
            <consortium name="US DOE Joint Genome Institute"/>
            <person name="Copeland A."/>
            <person name="Lucas S."/>
            <person name="Lapidus A."/>
            <person name="Barry K."/>
            <person name="Detter J.C."/>
            <person name="Glavina del Rio T."/>
            <person name="Hammon N."/>
            <person name="Israni S."/>
            <person name="Dalin E."/>
            <person name="Tice H."/>
            <person name="Pitluck S."/>
            <person name="Kiss H."/>
            <person name="Munk A.C."/>
            <person name="Brettin T."/>
            <person name="Bruce D."/>
            <person name="Han C."/>
            <person name="Tapia R."/>
            <person name="Gilna P."/>
            <person name="Schmutz J."/>
            <person name="Larimer F."/>
            <person name="Land M."/>
            <person name="Hauser L."/>
            <person name="Kyrpides N."/>
            <person name="Kim E."/>
            <person name="Richardson P."/>
        </authorList>
    </citation>
    <scope>NUCLEOTIDE SEQUENCE [LARGE SCALE GENOMIC DNA]</scope>
    <source>
        <strain evidence="1">IMS101</strain>
    </source>
</reference>
<sequence length="81" mass="9688">MSWPLFWFPIIKIINQEFSDSSQLIFTIDRTQWKNHNIFVIAVIYKKRALAIYWQVFHKKGSTNLAEQKALIKPVLRLLKI</sequence>
<dbReference type="HOGENOM" id="CLU_2637021_0_0_3"/>
<name>Q115Y0_TRIEI</name>
<accession>Q115Y0</accession>
<dbReference type="KEGG" id="ter:Tery_1390"/>
<evidence type="ECO:0000313" key="1">
    <source>
        <dbReference type="EMBL" id="ABG50694.1"/>
    </source>
</evidence>
<gene>
    <name evidence="1" type="ordered locus">Tery_1390</name>
</gene>
<dbReference type="EMBL" id="CP000393">
    <property type="protein sequence ID" value="ABG50694.1"/>
    <property type="molecule type" value="Genomic_DNA"/>
</dbReference>
<organism evidence="1">
    <name type="scientific">Trichodesmium erythraeum (strain IMS101)</name>
    <dbReference type="NCBI Taxonomy" id="203124"/>
    <lineage>
        <taxon>Bacteria</taxon>
        <taxon>Bacillati</taxon>
        <taxon>Cyanobacteriota</taxon>
        <taxon>Cyanophyceae</taxon>
        <taxon>Oscillatoriophycideae</taxon>
        <taxon>Oscillatoriales</taxon>
        <taxon>Microcoleaceae</taxon>
        <taxon>Trichodesmium</taxon>
    </lineage>
</organism>
<protein>
    <submittedName>
        <fullName evidence="1">Uncharacterized protein</fullName>
    </submittedName>
</protein>
<proteinExistence type="predicted"/>
<dbReference type="AlphaFoldDB" id="Q115Y0"/>
<dbReference type="RefSeq" id="WP_011611072.1">
    <property type="nucleotide sequence ID" value="NC_008312.1"/>
</dbReference>